<dbReference type="Pfam" id="PF18962">
    <property type="entry name" value="Por_Secre_tail"/>
    <property type="match status" value="1"/>
</dbReference>
<dbReference type="Proteomes" id="UP000030152">
    <property type="component" value="Unassembled WGS sequence"/>
</dbReference>
<accession>A0A0A2LXU0</accession>
<evidence type="ECO:0000259" key="3">
    <source>
        <dbReference type="Pfam" id="PF18962"/>
    </source>
</evidence>
<feature type="signal peptide" evidence="2">
    <location>
        <begin position="1"/>
        <end position="19"/>
    </location>
</feature>
<feature type="domain" description="Secretion system C-terminal sorting" evidence="3">
    <location>
        <begin position="185"/>
        <end position="253"/>
    </location>
</feature>
<evidence type="ECO:0000313" key="4">
    <source>
        <dbReference type="EMBL" id="KGO85172.1"/>
    </source>
</evidence>
<keyword evidence="5" id="KW-1185">Reference proteome</keyword>
<evidence type="ECO:0000256" key="2">
    <source>
        <dbReference type="SAM" id="SignalP"/>
    </source>
</evidence>
<protein>
    <recommendedName>
        <fullName evidence="3">Secretion system C-terminal sorting domain-containing protein</fullName>
    </recommendedName>
</protein>
<sequence>MKKLLLVSLLFLTAAGVNAQAKSTGSVSLMTGMTATLMLDSTTTTATLTLTGPSDRWFALQFGSFADGQGMESGQDMVYYNGTTLVDGTMNGIGAVPSSDTNNWAVTSNTVAGTVRTIVATRAFTAGANDYTFNYDNESIDFAYARGTSAGFTLQGHGGNRGYRLSNTFSDVLATNALSLEGLTVYPNPASGIVTVKNKALLSEIRVVNLLGQEVVSQKANDTAVPVNISGLSTGTYVFKITAADGRTTSVKVVKQ</sequence>
<dbReference type="STRING" id="1121895.GCA_000378485_02072"/>
<feature type="chain" id="PRO_5005167540" description="Secretion system C-terminal sorting domain-containing protein" evidence="2">
    <location>
        <begin position="20"/>
        <end position="256"/>
    </location>
</feature>
<comment type="caution">
    <text evidence="4">The sequence shown here is derived from an EMBL/GenBank/DDBJ whole genome shotgun (WGS) entry which is preliminary data.</text>
</comment>
<dbReference type="AlphaFoldDB" id="A0A0A2LXU0"/>
<dbReference type="RefSeq" id="WP_020213233.1">
    <property type="nucleotide sequence ID" value="NZ_JRLX01000026.1"/>
</dbReference>
<dbReference type="eggNOG" id="COG1409">
    <property type="taxonomic scope" value="Bacteria"/>
</dbReference>
<keyword evidence="1 2" id="KW-0732">Signal</keyword>
<evidence type="ECO:0000256" key="1">
    <source>
        <dbReference type="ARBA" id="ARBA00022729"/>
    </source>
</evidence>
<evidence type="ECO:0000313" key="5">
    <source>
        <dbReference type="Proteomes" id="UP000030152"/>
    </source>
</evidence>
<gene>
    <name evidence="4" type="ORF">Q765_17550</name>
</gene>
<name>A0A0A2LXU0_9FLAO</name>
<dbReference type="NCBIfam" id="TIGR04183">
    <property type="entry name" value="Por_Secre_tail"/>
    <property type="match status" value="1"/>
</dbReference>
<reference evidence="4 5" key="1">
    <citation type="submission" date="2013-09" db="EMBL/GenBank/DDBJ databases">
        <authorList>
            <person name="Zeng Z."/>
            <person name="Chen C."/>
        </authorList>
    </citation>
    <scope>NUCLEOTIDE SEQUENCE [LARGE SCALE GENOMIC DNA]</scope>
    <source>
        <strain evidence="4 5">WB 3.3-2</strain>
    </source>
</reference>
<organism evidence="4 5">
    <name type="scientific">Flavobacterium rivuli WB 3.3-2 = DSM 21788</name>
    <dbReference type="NCBI Taxonomy" id="1121895"/>
    <lineage>
        <taxon>Bacteria</taxon>
        <taxon>Pseudomonadati</taxon>
        <taxon>Bacteroidota</taxon>
        <taxon>Flavobacteriia</taxon>
        <taxon>Flavobacteriales</taxon>
        <taxon>Flavobacteriaceae</taxon>
        <taxon>Flavobacterium</taxon>
    </lineage>
</organism>
<dbReference type="EMBL" id="JRLX01000026">
    <property type="protein sequence ID" value="KGO85172.1"/>
    <property type="molecule type" value="Genomic_DNA"/>
</dbReference>
<dbReference type="OrthoDB" id="667194at2"/>
<dbReference type="InterPro" id="IPR026444">
    <property type="entry name" value="Secre_tail"/>
</dbReference>
<proteinExistence type="predicted"/>